<dbReference type="Proteomes" id="UP000299102">
    <property type="component" value="Unassembled WGS sequence"/>
</dbReference>
<sequence>MEANEFITKLKADGSETDVCDFEGVMKEYENINRKLSDDDKKSFGLNVLCLLCRNLDRVPKWNQKVDNKSLLAFSAKCLRDARSSQCAQRVKTLACIFHLHKHMTKQKIPPEEVLNLSYLSFEDACEMPKQYCKTYWAILADSERDNTELNANFEIIFKSLLDKNDYKQKNISETTSIDLYKKLMDCFGVIFEDALRNGSQNIAFTTAVKFALSVLKDSKEICHCIKTFYLNSFSNILDDKESKFVAENLKRVHDDCEMTERLKYEGAMNLTYSYLSHILRIYMDFICAIGKISSLESEKLQTTTLLDMCRMCHRGEYGDLSSYFSTLEFSELLKHEFTQYIKMWPSVMPIAGVWNSLMDLLYRVDQEWITGEQEEHLLWTVCEVIMQTVCVVRSVHNAGYSTVIHRLVEGFGAKIPKPFKFKMAYVVLLFLESEYNIEEASSNHGWKNHSENKDPDTMSLTRALPQEHEAIRRAVQAVELMTEMLPQIKEVKLQGEWLQHALQIMQVSCMQLLHFDKVACGLQLCHILCVISKSTNNISYYQNSLGLILYHAASEIKEISYYLEDIKFFLENVEKNKESTLIFICRFALYLLRCKNVASAAKLVHYVQLHVLKMKCGESMDLVTGHLLEVQSEFFKQDPGRYLSQISTTYKHYLSLKNTGRYLQLWRRARSAAPAALARGAAALLARVHAALIITHHADNAQVKIDNQLKHILGLQPSNEQQDSIVRTNSVENMAKDDRHNIRTELELVMDATFFKKTPRSPSSPCANVRPLKMPAFLSHKNCLCYACANPVCNLVFLQACGLEASMHFRSKEFAIARNYFDDTLKMFSIIEERLLNIVQMYKNKGLEDFVVEILKARILKEMQHIQIEIMVEAAFFELSQRNYNRVDEIVFDVKEKISDADNFNLYNEYLNLLATSAHLRREVKPKMTVEEMALEKEMASLKLSPKPSIIESSAVTPENKITKLPEVKTVLKDYKEEDIPILKKRLKRLNLEETSPEKKTDTMKTRSFKIPVPKVTKAIPETITPQITRCKPTVTISEVPKTPKLKQDLVSNDFSTPSLRQEESIYETPSSELFFTPMTSVKTYNNKKTLKNQIVKNLEMDFRTPKSEVKSDKNSIKPKGKRTLKRATSPGKLEKEKKEQKSMVNTRRLRTQVNFSPEVEVRKTRITEAYPRVLISRHVPAPTARQVSPLMRLRNLTAREQCPLHKTCTNII</sequence>
<keyword evidence="3" id="KW-1185">Reference proteome</keyword>
<dbReference type="EMBL" id="BGZK01000039">
    <property type="protein sequence ID" value="GBP10019.1"/>
    <property type="molecule type" value="Genomic_DNA"/>
</dbReference>
<feature type="compositionally biased region" description="Basic residues" evidence="1">
    <location>
        <begin position="1118"/>
        <end position="1127"/>
    </location>
</feature>
<dbReference type="AlphaFoldDB" id="A0A4C1T679"/>
<reference evidence="2 3" key="1">
    <citation type="journal article" date="2019" name="Commun. Biol.">
        <title>The bagworm genome reveals a unique fibroin gene that provides high tensile strength.</title>
        <authorList>
            <person name="Kono N."/>
            <person name="Nakamura H."/>
            <person name="Ohtoshi R."/>
            <person name="Tomita M."/>
            <person name="Numata K."/>
            <person name="Arakawa K."/>
        </authorList>
    </citation>
    <scope>NUCLEOTIDE SEQUENCE [LARGE SCALE GENOMIC DNA]</scope>
</reference>
<name>A0A4C1T679_EUMVA</name>
<gene>
    <name evidence="2" type="ORF">EVAR_77468_1</name>
</gene>
<dbReference type="OrthoDB" id="6776738at2759"/>
<proteinExistence type="predicted"/>
<feature type="compositionally biased region" description="Basic and acidic residues" evidence="1">
    <location>
        <begin position="1134"/>
        <end position="1143"/>
    </location>
</feature>
<evidence type="ECO:0000313" key="3">
    <source>
        <dbReference type="Proteomes" id="UP000299102"/>
    </source>
</evidence>
<accession>A0A4C1T679</accession>
<organism evidence="2 3">
    <name type="scientific">Eumeta variegata</name>
    <name type="common">Bagworm moth</name>
    <name type="synonym">Eumeta japonica</name>
    <dbReference type="NCBI Taxonomy" id="151549"/>
    <lineage>
        <taxon>Eukaryota</taxon>
        <taxon>Metazoa</taxon>
        <taxon>Ecdysozoa</taxon>
        <taxon>Arthropoda</taxon>
        <taxon>Hexapoda</taxon>
        <taxon>Insecta</taxon>
        <taxon>Pterygota</taxon>
        <taxon>Neoptera</taxon>
        <taxon>Endopterygota</taxon>
        <taxon>Lepidoptera</taxon>
        <taxon>Glossata</taxon>
        <taxon>Ditrysia</taxon>
        <taxon>Tineoidea</taxon>
        <taxon>Psychidae</taxon>
        <taxon>Oiketicinae</taxon>
        <taxon>Eumeta</taxon>
    </lineage>
</organism>
<feature type="compositionally biased region" description="Basic and acidic residues" evidence="1">
    <location>
        <begin position="1107"/>
        <end position="1117"/>
    </location>
</feature>
<dbReference type="STRING" id="151549.A0A4C1T679"/>
<feature type="region of interest" description="Disordered" evidence="1">
    <location>
        <begin position="1107"/>
        <end position="1147"/>
    </location>
</feature>
<evidence type="ECO:0000313" key="2">
    <source>
        <dbReference type="EMBL" id="GBP10019.1"/>
    </source>
</evidence>
<comment type="caution">
    <text evidence="2">The sequence shown here is derived from an EMBL/GenBank/DDBJ whole genome shotgun (WGS) entry which is preliminary data.</text>
</comment>
<protein>
    <submittedName>
        <fullName evidence="2">Uncharacterized protein</fullName>
    </submittedName>
</protein>
<evidence type="ECO:0000256" key="1">
    <source>
        <dbReference type="SAM" id="MobiDB-lite"/>
    </source>
</evidence>